<dbReference type="Pfam" id="PF05127">
    <property type="entry name" value="NAT10_TcmA_helicase"/>
    <property type="match status" value="1"/>
</dbReference>
<organism evidence="11 12">
    <name type="scientific">Spiribacter vilamensis</name>
    <dbReference type="NCBI Taxonomy" id="531306"/>
    <lineage>
        <taxon>Bacteria</taxon>
        <taxon>Pseudomonadati</taxon>
        <taxon>Pseudomonadota</taxon>
        <taxon>Gammaproteobacteria</taxon>
        <taxon>Chromatiales</taxon>
        <taxon>Ectothiorhodospiraceae</taxon>
        <taxon>Spiribacter</taxon>
    </lineage>
</organism>
<dbReference type="PANTHER" id="PTHR10925">
    <property type="entry name" value="N-ACETYLTRANSFERASE 10"/>
    <property type="match status" value="1"/>
</dbReference>
<keyword evidence="2 9" id="KW-0820">tRNA-binding</keyword>
<keyword evidence="6 9" id="KW-0067">ATP-binding</keyword>
<name>A0A4Q8CYQ9_9GAMM</name>
<dbReference type="InterPro" id="IPR027417">
    <property type="entry name" value="P-loop_NTPase"/>
</dbReference>
<sequence length="674" mass="72381">MADGQRSLVWIEGDAATCRERALQLLGEQPAATIGWIGAPLDTRDGSLASSIQPVPPGHGRQLLGRTLTGGVLDAHTGFDPDDLGALAGAIDGAGVLLLLTPPAAVWPTCPDPAFARLLSEGVTPDPGGSFFIARLIDYLTDDPAVHREASAGQALPTYATPRIADTPLQPTHDQRQVIEAINALSRRPDPGTLLITADRGRGKSAALGMAMQTMALAETPRLAAPSRAATATAIACAGDRPLRFLAPEAVTPESSLLLVDEAAALPLPLVVRLVDENPYCVLTGTVHGYEGSGRGMILRLAGALADPERWFEHRHLAEPIRWASDDPLEALIDRILLLSVEPEPHGSAQAVVIERIDPGVLAASETDLRAAFGLLVASHYQTRPRDLRQLLDDPSVRLHVARDGGRIIGVLAARAEGGIDAELCAAIHRGRRRPGGHLIAQSLTFHAGIADAARYYGWRIQRIAVHDDYRRRGIGRRLVEAARRDAMAAGMDWLGTSFGMTTELLDFWTACGFRPVRVGNRRDASSGTFSVILLSALNAAGEALEAAAERRFARHLPDQLNHSLRGLSVFMRSRLRPDPLGDHECDAIDEADLEAFASGYRPLLDSHAALSRWARQATASVQESQRDRALIAAAVERPLDTAAMARAAGMSGRREAIARLRHLIAQSPRIHHE</sequence>
<dbReference type="InterPro" id="IPR032672">
    <property type="entry name" value="TmcA/NAT10/Kre33"/>
</dbReference>
<evidence type="ECO:0000256" key="5">
    <source>
        <dbReference type="ARBA" id="ARBA00022741"/>
    </source>
</evidence>
<dbReference type="InterPro" id="IPR024914">
    <property type="entry name" value="tRNA_acetyltr_TmcA"/>
</dbReference>
<dbReference type="InterPro" id="IPR007807">
    <property type="entry name" value="TcmA/NAT10_helicase"/>
</dbReference>
<dbReference type="GO" id="GO:0000049">
    <property type="term" value="F:tRNA binding"/>
    <property type="evidence" value="ECO:0007669"/>
    <property type="project" value="UniProtKB-UniRule"/>
</dbReference>
<keyword evidence="4 9" id="KW-0819">tRNA processing</keyword>
<comment type="caution">
    <text evidence="9">Lacks conserved residue(s) required for the propagation of feature annotation.</text>
</comment>
<evidence type="ECO:0000256" key="7">
    <source>
        <dbReference type="ARBA" id="ARBA00022884"/>
    </source>
</evidence>
<reference evidence="11 12" key="1">
    <citation type="submission" date="2019-02" db="EMBL/GenBank/DDBJ databases">
        <title>Genomic Encyclopedia of Type Strains, Phase IV (KMG-IV): sequencing the most valuable type-strain genomes for metagenomic binning, comparative biology and taxonomic classification.</title>
        <authorList>
            <person name="Goeker M."/>
        </authorList>
    </citation>
    <scope>NUCLEOTIDE SEQUENCE [LARGE SCALE GENOMIC DNA]</scope>
    <source>
        <strain evidence="11 12">DSM 21056</strain>
    </source>
</reference>
<dbReference type="Gene3D" id="3.40.50.11040">
    <property type="match status" value="1"/>
</dbReference>
<dbReference type="RefSeq" id="WP_130502425.1">
    <property type="nucleotide sequence ID" value="NZ_SHLI01000001.1"/>
</dbReference>
<dbReference type="GO" id="GO:1990883">
    <property type="term" value="F:18S rRNA cytidine N-acetyltransferase activity"/>
    <property type="evidence" value="ECO:0007669"/>
    <property type="project" value="TreeGrafter"/>
</dbReference>
<dbReference type="CDD" id="cd04301">
    <property type="entry name" value="NAT_SF"/>
    <property type="match status" value="1"/>
</dbReference>
<proteinExistence type="inferred from homology"/>
<dbReference type="GO" id="GO:0002101">
    <property type="term" value="P:tRNA wobble cytosine modification"/>
    <property type="evidence" value="ECO:0007669"/>
    <property type="project" value="UniProtKB-UniRule"/>
</dbReference>
<dbReference type="Proteomes" id="UP000292298">
    <property type="component" value="Unassembled WGS sequence"/>
</dbReference>
<feature type="binding site" evidence="9">
    <location>
        <position position="322"/>
    </location>
    <ligand>
        <name>ATP</name>
        <dbReference type="ChEBI" id="CHEBI:30616"/>
    </ligand>
</feature>
<feature type="domain" description="N-acetyltransferase" evidence="10">
    <location>
        <begin position="359"/>
        <end position="539"/>
    </location>
</feature>
<keyword evidence="8 9" id="KW-0012">Acyltransferase</keyword>
<comment type="similarity">
    <text evidence="9">Belongs to the TmcA family.</text>
</comment>
<dbReference type="InterPro" id="IPR000182">
    <property type="entry name" value="GNAT_dom"/>
</dbReference>
<dbReference type="PANTHER" id="PTHR10925:SF5">
    <property type="entry name" value="RNA CYTIDINE ACETYLTRANSFERASE"/>
    <property type="match status" value="1"/>
</dbReference>
<dbReference type="GO" id="GO:0051392">
    <property type="term" value="F:tRNA cytidine N4-acetyltransferase activity"/>
    <property type="evidence" value="ECO:0007669"/>
    <property type="project" value="UniProtKB-UniRule"/>
</dbReference>
<evidence type="ECO:0000256" key="8">
    <source>
        <dbReference type="ARBA" id="ARBA00023315"/>
    </source>
</evidence>
<feature type="binding site" evidence="9">
    <location>
        <position position="175"/>
    </location>
    <ligand>
        <name>ATP</name>
        <dbReference type="ChEBI" id="CHEBI:30616"/>
    </ligand>
</feature>
<dbReference type="InterPro" id="IPR038321">
    <property type="entry name" value="TmcA_C_sf"/>
</dbReference>
<keyword evidence="5 9" id="KW-0547">Nucleotide-binding</keyword>
<dbReference type="GO" id="GO:1904812">
    <property type="term" value="P:rRNA acetylation involved in maturation of SSU-rRNA"/>
    <property type="evidence" value="ECO:0007669"/>
    <property type="project" value="TreeGrafter"/>
</dbReference>
<evidence type="ECO:0000256" key="4">
    <source>
        <dbReference type="ARBA" id="ARBA00022694"/>
    </source>
</evidence>
<dbReference type="EMBL" id="SHLI01000001">
    <property type="protein sequence ID" value="RZU98082.1"/>
    <property type="molecule type" value="Genomic_DNA"/>
</dbReference>
<dbReference type="Gene3D" id="3.40.50.300">
    <property type="entry name" value="P-loop containing nucleotide triphosphate hydrolases"/>
    <property type="match status" value="1"/>
</dbReference>
<dbReference type="InterPro" id="IPR013562">
    <property type="entry name" value="TmcA/NAT10_N"/>
</dbReference>
<evidence type="ECO:0000256" key="3">
    <source>
        <dbReference type="ARBA" id="ARBA00022679"/>
    </source>
</evidence>
<dbReference type="AlphaFoldDB" id="A0A4Q8CYQ9"/>
<keyword evidence="12" id="KW-1185">Reference proteome</keyword>
<keyword evidence="3 9" id="KW-0808">Transferase</keyword>
<evidence type="ECO:0000256" key="2">
    <source>
        <dbReference type="ARBA" id="ARBA00022555"/>
    </source>
</evidence>
<dbReference type="InterPro" id="IPR016181">
    <property type="entry name" value="Acyl_CoA_acyltransferase"/>
</dbReference>
<dbReference type="Pfam" id="PF13718">
    <property type="entry name" value="GNAT_acetyltr_2"/>
    <property type="match status" value="2"/>
</dbReference>
<keyword evidence="1 9" id="KW-0963">Cytoplasm</keyword>
<evidence type="ECO:0000259" key="10">
    <source>
        <dbReference type="PROSITE" id="PS51186"/>
    </source>
</evidence>
<dbReference type="EC" id="2.3.1.193" evidence="9"/>
<dbReference type="Pfam" id="PF08351">
    <property type="entry name" value="TmcA_N"/>
    <property type="match status" value="1"/>
</dbReference>
<protein>
    <recommendedName>
        <fullName evidence="9">tRNA(Met) cytidine acetyltransferase TmcA</fullName>
        <ecNumber evidence="9">2.3.1.193</ecNumber>
    </recommendedName>
</protein>
<dbReference type="HAMAP" id="MF_01886">
    <property type="entry name" value="tRNA_acetyltr_TmcA"/>
    <property type="match status" value="1"/>
</dbReference>
<dbReference type="PROSITE" id="PS51186">
    <property type="entry name" value="GNAT"/>
    <property type="match status" value="1"/>
</dbReference>
<comment type="function">
    <text evidence="9">Catalyzes the formation of N(4)-acetylcytidine (ac(4)C) at the wobble position of tRNA(Met), by using acetyl-CoA as an acetyl donor and ATP (or GTP).</text>
</comment>
<evidence type="ECO:0000256" key="9">
    <source>
        <dbReference type="HAMAP-Rule" id="MF_01886"/>
    </source>
</evidence>
<keyword evidence="7 9" id="KW-0694">RNA-binding</keyword>
<dbReference type="GO" id="GO:0051391">
    <property type="term" value="P:tRNA acetylation"/>
    <property type="evidence" value="ECO:0007669"/>
    <property type="project" value="UniProtKB-UniRule"/>
</dbReference>
<comment type="subcellular location">
    <subcellularLocation>
        <location evidence="9">Cytoplasm</location>
    </subcellularLocation>
</comment>
<comment type="caution">
    <text evidence="11">The sequence shown here is derived from an EMBL/GenBank/DDBJ whole genome shotgun (WGS) entry which is preliminary data.</text>
</comment>
<dbReference type="SUPFAM" id="SSF55729">
    <property type="entry name" value="Acyl-CoA N-acyltransferases (Nat)"/>
    <property type="match status" value="1"/>
</dbReference>
<dbReference type="OrthoDB" id="5578851at2"/>
<gene>
    <name evidence="9" type="primary">tmcA</name>
    <name evidence="11" type="ORF">EV698_0318</name>
</gene>
<comment type="catalytic activity">
    <reaction evidence="9">
        <text>cytidine(34) in elongator tRNA(Met) + acetyl-CoA + ATP + H2O = N(4)-acetylcytidine(34) in elongator tRNA(Met) + ADP + phosphate + CoA + H(+)</text>
        <dbReference type="Rhea" id="RHEA:43788"/>
        <dbReference type="Rhea" id="RHEA-COMP:10693"/>
        <dbReference type="Rhea" id="RHEA-COMP:10694"/>
        <dbReference type="ChEBI" id="CHEBI:15377"/>
        <dbReference type="ChEBI" id="CHEBI:15378"/>
        <dbReference type="ChEBI" id="CHEBI:30616"/>
        <dbReference type="ChEBI" id="CHEBI:43474"/>
        <dbReference type="ChEBI" id="CHEBI:57287"/>
        <dbReference type="ChEBI" id="CHEBI:57288"/>
        <dbReference type="ChEBI" id="CHEBI:74900"/>
        <dbReference type="ChEBI" id="CHEBI:82748"/>
        <dbReference type="ChEBI" id="CHEBI:456216"/>
        <dbReference type="EC" id="2.3.1.193"/>
    </reaction>
</comment>
<feature type="binding site" evidence="9">
    <location>
        <position position="504"/>
    </location>
    <ligand>
        <name>acetyl-CoA</name>
        <dbReference type="ChEBI" id="CHEBI:57288"/>
    </ligand>
</feature>
<feature type="binding site" evidence="9">
    <location>
        <begin position="464"/>
        <end position="466"/>
    </location>
    <ligand>
        <name>acetyl-CoA</name>
        <dbReference type="ChEBI" id="CHEBI:57288"/>
    </ligand>
</feature>
<accession>A0A4Q8CYQ9</accession>
<evidence type="ECO:0000313" key="12">
    <source>
        <dbReference type="Proteomes" id="UP000292298"/>
    </source>
</evidence>
<dbReference type="GO" id="GO:0005737">
    <property type="term" value="C:cytoplasm"/>
    <property type="evidence" value="ECO:0007669"/>
    <property type="project" value="UniProtKB-SubCell"/>
</dbReference>
<evidence type="ECO:0000256" key="6">
    <source>
        <dbReference type="ARBA" id="ARBA00022840"/>
    </source>
</evidence>
<dbReference type="GO" id="GO:0005524">
    <property type="term" value="F:ATP binding"/>
    <property type="evidence" value="ECO:0007669"/>
    <property type="project" value="UniProtKB-UniRule"/>
</dbReference>
<evidence type="ECO:0000256" key="1">
    <source>
        <dbReference type="ARBA" id="ARBA00022490"/>
    </source>
</evidence>
<dbReference type="Gene3D" id="1.20.120.890">
    <property type="entry name" value="tRNA(Met) cytidine acetyltransferase, tail domain"/>
    <property type="match status" value="1"/>
</dbReference>
<dbReference type="Gene3D" id="3.40.630.30">
    <property type="match status" value="1"/>
</dbReference>
<evidence type="ECO:0000313" key="11">
    <source>
        <dbReference type="EMBL" id="RZU98082.1"/>
    </source>
</evidence>